<dbReference type="InterPro" id="IPR006357">
    <property type="entry name" value="HAD-SF_hydro_IIA"/>
</dbReference>
<feature type="compositionally biased region" description="Basic and acidic residues" evidence="1">
    <location>
        <begin position="37"/>
        <end position="46"/>
    </location>
</feature>
<reference evidence="2" key="2">
    <citation type="submission" date="2023-06" db="EMBL/GenBank/DDBJ databases">
        <authorList>
            <consortium name="Lawrence Berkeley National Laboratory"/>
            <person name="Haridas S."/>
            <person name="Hensen N."/>
            <person name="Bonometti L."/>
            <person name="Westerberg I."/>
            <person name="Brannstrom I.O."/>
            <person name="Guillou S."/>
            <person name="Cros-Aarteil S."/>
            <person name="Calhoun S."/>
            <person name="Kuo A."/>
            <person name="Mondo S."/>
            <person name="Pangilinan J."/>
            <person name="Riley R."/>
            <person name="Labutti K."/>
            <person name="Andreopoulos B."/>
            <person name="Lipzen A."/>
            <person name="Chen C."/>
            <person name="Yanf M."/>
            <person name="Daum C."/>
            <person name="Ng V."/>
            <person name="Clum A."/>
            <person name="Steindorff A."/>
            <person name="Ohm R."/>
            <person name="Martin F."/>
            <person name="Silar P."/>
            <person name="Natvig D."/>
            <person name="Lalanne C."/>
            <person name="Gautier V."/>
            <person name="Ament-Velasquez S.L."/>
            <person name="Kruys A."/>
            <person name="Hutchinson M.I."/>
            <person name="Powell A.J."/>
            <person name="Barry K."/>
            <person name="Miller A.N."/>
            <person name="Grigoriev I.V."/>
            <person name="Debuchy R."/>
            <person name="Gladieux P."/>
            <person name="Thoren M.H."/>
            <person name="Johannesson H."/>
        </authorList>
    </citation>
    <scope>NUCLEOTIDE SEQUENCE</scope>
    <source>
        <strain evidence="2">CBS 560.94</strain>
    </source>
</reference>
<dbReference type="AlphaFoldDB" id="A0AAE0JIE1"/>
<dbReference type="EMBL" id="JAUEPP010000003">
    <property type="protein sequence ID" value="KAK3348420.1"/>
    <property type="molecule type" value="Genomic_DNA"/>
</dbReference>
<name>A0AAE0JIE1_9PEZI</name>
<reference evidence="2" key="1">
    <citation type="journal article" date="2023" name="Mol. Phylogenet. Evol.">
        <title>Genome-scale phylogeny and comparative genomics of the fungal order Sordariales.</title>
        <authorList>
            <person name="Hensen N."/>
            <person name="Bonometti L."/>
            <person name="Westerberg I."/>
            <person name="Brannstrom I.O."/>
            <person name="Guillou S."/>
            <person name="Cros-Aarteil S."/>
            <person name="Calhoun S."/>
            <person name="Haridas S."/>
            <person name="Kuo A."/>
            <person name="Mondo S."/>
            <person name="Pangilinan J."/>
            <person name="Riley R."/>
            <person name="LaButti K."/>
            <person name="Andreopoulos B."/>
            <person name="Lipzen A."/>
            <person name="Chen C."/>
            <person name="Yan M."/>
            <person name="Daum C."/>
            <person name="Ng V."/>
            <person name="Clum A."/>
            <person name="Steindorff A."/>
            <person name="Ohm R.A."/>
            <person name="Martin F."/>
            <person name="Silar P."/>
            <person name="Natvig D.O."/>
            <person name="Lalanne C."/>
            <person name="Gautier V."/>
            <person name="Ament-Velasquez S.L."/>
            <person name="Kruys A."/>
            <person name="Hutchinson M.I."/>
            <person name="Powell A.J."/>
            <person name="Barry K."/>
            <person name="Miller A.N."/>
            <person name="Grigoriev I.V."/>
            <person name="Debuchy R."/>
            <person name="Gladieux P."/>
            <person name="Hiltunen Thoren M."/>
            <person name="Johannesson H."/>
        </authorList>
    </citation>
    <scope>NUCLEOTIDE SEQUENCE</scope>
    <source>
        <strain evidence="2">CBS 560.94</strain>
    </source>
</reference>
<dbReference type="SUPFAM" id="SSF56784">
    <property type="entry name" value="HAD-like"/>
    <property type="match status" value="1"/>
</dbReference>
<dbReference type="Gene3D" id="3.40.50.1000">
    <property type="entry name" value="HAD superfamily/HAD-like"/>
    <property type="match status" value="2"/>
</dbReference>
<dbReference type="Pfam" id="PF13344">
    <property type="entry name" value="Hydrolase_6"/>
    <property type="match status" value="1"/>
</dbReference>
<sequence>MSSSLAPQRPGMPARQISASSFAEEFNVARNRLKKLNFEQEHEHESPMASPALSSSDSLTSEEPSSLGSEDGGDGGDATPGTPITPFTPMVDPDSDNVADNFAFAFDIDSVLVRGGKPIPEAIEAMKVLNGENEFGIKVPYIFLTNGGGKSESERCADLSAQLDIDVSEGQFICGHTSAHARLLLSLQPRDVITPGDILKHKPTRAPLPSASQLTAEEHANSRDLLLRDWAASDLQIILDMAQSRGGSDVLWSALQRTNTFIWGWAPCARSSRRCLRKLPTGGKKLVTHAFGKPQVGTFEFAERLLRQWRAEKHGLLSGPGRSKASVRTVYFVGDTPESDVRGTNAMDEKSGKEGTEGYSILVKTGVYQEGTEPRYRPRKLVGNVLDAVNHGVRREMARMERMGTGKRTTGGRLLPLDETGLKKAGEGRMPEFVERVGSFSEE</sequence>
<dbReference type="InterPro" id="IPR036412">
    <property type="entry name" value="HAD-like_sf"/>
</dbReference>
<feature type="compositionally biased region" description="Low complexity" evidence="1">
    <location>
        <begin position="47"/>
        <end position="69"/>
    </location>
</feature>
<feature type="region of interest" description="Disordered" evidence="1">
    <location>
        <begin position="37"/>
        <end position="93"/>
    </location>
</feature>
<feature type="region of interest" description="Disordered" evidence="1">
    <location>
        <begin position="406"/>
        <end position="428"/>
    </location>
</feature>
<dbReference type="GeneID" id="87867658"/>
<protein>
    <submittedName>
        <fullName evidence="2">HAD-like domain-containing protein</fullName>
    </submittedName>
</protein>
<gene>
    <name evidence="2" type="ORF">B0H65DRAFT_572278</name>
</gene>
<evidence type="ECO:0000313" key="2">
    <source>
        <dbReference type="EMBL" id="KAK3348420.1"/>
    </source>
</evidence>
<accession>A0AAE0JIE1</accession>
<dbReference type="InterPro" id="IPR023214">
    <property type="entry name" value="HAD_sf"/>
</dbReference>
<proteinExistence type="predicted"/>
<evidence type="ECO:0000256" key="1">
    <source>
        <dbReference type="SAM" id="MobiDB-lite"/>
    </source>
</evidence>
<dbReference type="RefSeq" id="XP_062683502.1">
    <property type="nucleotide sequence ID" value="XM_062830504.1"/>
</dbReference>
<organism evidence="2 3">
    <name type="scientific">Neurospora tetraspora</name>
    <dbReference type="NCBI Taxonomy" id="94610"/>
    <lineage>
        <taxon>Eukaryota</taxon>
        <taxon>Fungi</taxon>
        <taxon>Dikarya</taxon>
        <taxon>Ascomycota</taxon>
        <taxon>Pezizomycotina</taxon>
        <taxon>Sordariomycetes</taxon>
        <taxon>Sordariomycetidae</taxon>
        <taxon>Sordariales</taxon>
        <taxon>Sordariaceae</taxon>
        <taxon>Neurospora</taxon>
    </lineage>
</organism>
<evidence type="ECO:0000313" key="3">
    <source>
        <dbReference type="Proteomes" id="UP001278500"/>
    </source>
</evidence>
<keyword evidence="3" id="KW-1185">Reference proteome</keyword>
<dbReference type="Pfam" id="PF13242">
    <property type="entry name" value="Hydrolase_like"/>
    <property type="match status" value="1"/>
</dbReference>
<comment type="caution">
    <text evidence="2">The sequence shown here is derived from an EMBL/GenBank/DDBJ whole genome shotgun (WGS) entry which is preliminary data.</text>
</comment>
<dbReference type="Proteomes" id="UP001278500">
    <property type="component" value="Unassembled WGS sequence"/>
</dbReference>